<dbReference type="SMART" id="SM00409">
    <property type="entry name" value="IG"/>
    <property type="match status" value="1"/>
</dbReference>
<dbReference type="PROSITE" id="PS50835">
    <property type="entry name" value="IG_LIKE"/>
    <property type="match status" value="1"/>
</dbReference>
<sequence length="320" mass="36232">MKLWYDWDPATVVDDLMELTFLLQTLTLLLVLCTLSPGLSGVIPLSQKAVSPSLYGTVTLPCHASFVDDVAGLTMIWMKKENKDYLILYKRLKGKENLEEQDPRYGGRIELSMEWSRGNLDLTLRNVSYEDEGSYFCRAANAKGHGDKMVTLSIGDLDATYPTITLVTEKRQLKCQSTGVYYAPQIQWITPYGKDLSQYGSFNVTDLGDGRKKVESVLEHDIKAEEQVLCHIREGRLKRSTRGIISGIVLRRNTRRDGRARRSVTARERPGNCSVKEVMIYNVRTVKCRPRLLHQHHHLYSSSPICNSQPVTPPSPDPQS</sequence>
<evidence type="ECO:0000256" key="2">
    <source>
        <dbReference type="ARBA" id="ARBA00023136"/>
    </source>
</evidence>
<feature type="transmembrane region" description="Helical" evidence="4">
    <location>
        <begin position="20"/>
        <end position="43"/>
    </location>
</feature>
<name>A0ABN9KTA8_9NEOB</name>
<dbReference type="SMART" id="SM00406">
    <property type="entry name" value="IGv"/>
    <property type="match status" value="1"/>
</dbReference>
<dbReference type="Proteomes" id="UP001176940">
    <property type="component" value="Unassembled WGS sequence"/>
</dbReference>
<gene>
    <name evidence="6" type="ORF">RIMI_LOCUS1935439</name>
</gene>
<dbReference type="PANTHER" id="PTHR24100">
    <property type="entry name" value="BUTYROPHILIN"/>
    <property type="match status" value="1"/>
</dbReference>
<keyword evidence="7" id="KW-1185">Reference proteome</keyword>
<reference evidence="6" key="1">
    <citation type="submission" date="2023-07" db="EMBL/GenBank/DDBJ databases">
        <authorList>
            <person name="Stuckert A."/>
        </authorList>
    </citation>
    <scope>NUCLEOTIDE SEQUENCE</scope>
</reference>
<dbReference type="InterPro" id="IPR003599">
    <property type="entry name" value="Ig_sub"/>
</dbReference>
<evidence type="ECO:0000313" key="6">
    <source>
        <dbReference type="EMBL" id="CAJ0923153.1"/>
    </source>
</evidence>
<dbReference type="InterPro" id="IPR050504">
    <property type="entry name" value="IgSF_BTN/MOG"/>
</dbReference>
<protein>
    <recommendedName>
        <fullName evidence="5">Ig-like domain-containing protein</fullName>
    </recommendedName>
</protein>
<dbReference type="InterPro" id="IPR053896">
    <property type="entry name" value="BTN3A2-like_Ig-C"/>
</dbReference>
<dbReference type="Pfam" id="PF22705">
    <property type="entry name" value="C2-set_3"/>
    <property type="match status" value="1"/>
</dbReference>
<keyword evidence="3" id="KW-0393">Immunoglobulin domain</keyword>
<dbReference type="InterPro" id="IPR007110">
    <property type="entry name" value="Ig-like_dom"/>
</dbReference>
<evidence type="ECO:0000313" key="7">
    <source>
        <dbReference type="Proteomes" id="UP001176940"/>
    </source>
</evidence>
<accession>A0ABN9KTA8</accession>
<dbReference type="EMBL" id="CAUEEQ010002595">
    <property type="protein sequence ID" value="CAJ0923153.1"/>
    <property type="molecule type" value="Genomic_DNA"/>
</dbReference>
<dbReference type="InterPro" id="IPR013783">
    <property type="entry name" value="Ig-like_fold"/>
</dbReference>
<dbReference type="InterPro" id="IPR013106">
    <property type="entry name" value="Ig_V-set"/>
</dbReference>
<dbReference type="Gene3D" id="2.60.40.10">
    <property type="entry name" value="Immunoglobulins"/>
    <property type="match status" value="2"/>
</dbReference>
<feature type="domain" description="Ig-like" evidence="5">
    <location>
        <begin position="37"/>
        <end position="153"/>
    </location>
</feature>
<comment type="subcellular location">
    <subcellularLocation>
        <location evidence="1">Membrane</location>
    </subcellularLocation>
</comment>
<evidence type="ECO:0000256" key="3">
    <source>
        <dbReference type="ARBA" id="ARBA00023319"/>
    </source>
</evidence>
<evidence type="ECO:0000259" key="5">
    <source>
        <dbReference type="PROSITE" id="PS50835"/>
    </source>
</evidence>
<evidence type="ECO:0000256" key="1">
    <source>
        <dbReference type="ARBA" id="ARBA00004370"/>
    </source>
</evidence>
<keyword evidence="2 4" id="KW-0472">Membrane</keyword>
<keyword evidence="4" id="KW-1133">Transmembrane helix</keyword>
<dbReference type="InterPro" id="IPR036179">
    <property type="entry name" value="Ig-like_dom_sf"/>
</dbReference>
<keyword evidence="4" id="KW-0812">Transmembrane</keyword>
<dbReference type="PANTHER" id="PTHR24100:SF147">
    <property type="entry name" value="BUTYROPHILIN-LIKE 12"/>
    <property type="match status" value="1"/>
</dbReference>
<proteinExistence type="predicted"/>
<dbReference type="SUPFAM" id="SSF48726">
    <property type="entry name" value="Immunoglobulin"/>
    <property type="match status" value="2"/>
</dbReference>
<comment type="caution">
    <text evidence="6">The sequence shown here is derived from an EMBL/GenBank/DDBJ whole genome shotgun (WGS) entry which is preliminary data.</text>
</comment>
<organism evidence="6 7">
    <name type="scientific">Ranitomeya imitator</name>
    <name type="common">mimic poison frog</name>
    <dbReference type="NCBI Taxonomy" id="111125"/>
    <lineage>
        <taxon>Eukaryota</taxon>
        <taxon>Metazoa</taxon>
        <taxon>Chordata</taxon>
        <taxon>Craniata</taxon>
        <taxon>Vertebrata</taxon>
        <taxon>Euteleostomi</taxon>
        <taxon>Amphibia</taxon>
        <taxon>Batrachia</taxon>
        <taxon>Anura</taxon>
        <taxon>Neobatrachia</taxon>
        <taxon>Hyloidea</taxon>
        <taxon>Dendrobatidae</taxon>
        <taxon>Dendrobatinae</taxon>
        <taxon>Ranitomeya</taxon>
    </lineage>
</organism>
<dbReference type="Pfam" id="PF07686">
    <property type="entry name" value="V-set"/>
    <property type="match status" value="1"/>
</dbReference>
<evidence type="ECO:0000256" key="4">
    <source>
        <dbReference type="SAM" id="Phobius"/>
    </source>
</evidence>